<accession>A0AAD7XK18</accession>
<dbReference type="Proteomes" id="UP001230188">
    <property type="component" value="Unassembled WGS sequence"/>
</dbReference>
<dbReference type="EMBL" id="JAQMWT010000594">
    <property type="protein sequence ID" value="KAJ8599040.1"/>
    <property type="molecule type" value="Genomic_DNA"/>
</dbReference>
<dbReference type="GO" id="GO:0005762">
    <property type="term" value="C:mitochondrial large ribosomal subunit"/>
    <property type="evidence" value="ECO:0007669"/>
    <property type="project" value="TreeGrafter"/>
</dbReference>
<keyword evidence="9" id="KW-1185">Reference proteome</keyword>
<keyword evidence="4" id="KW-0496">Mitochondrion</keyword>
<feature type="compositionally biased region" description="Pro residues" evidence="7">
    <location>
        <begin position="41"/>
        <end position="53"/>
    </location>
</feature>
<dbReference type="InterPro" id="IPR007740">
    <property type="entry name" value="Ribosomal_mL49"/>
</dbReference>
<gene>
    <name evidence="8" type="ORF">CTAYLR_007690</name>
</gene>
<feature type="region of interest" description="Disordered" evidence="7">
    <location>
        <begin position="33"/>
        <end position="64"/>
    </location>
</feature>
<keyword evidence="3" id="KW-0689">Ribosomal protein</keyword>
<organism evidence="8 9">
    <name type="scientific">Chrysophaeum taylorii</name>
    <dbReference type="NCBI Taxonomy" id="2483200"/>
    <lineage>
        <taxon>Eukaryota</taxon>
        <taxon>Sar</taxon>
        <taxon>Stramenopiles</taxon>
        <taxon>Ochrophyta</taxon>
        <taxon>Pelagophyceae</taxon>
        <taxon>Pelagomonadales</taxon>
        <taxon>Pelagomonadaceae</taxon>
        <taxon>Chrysophaeum</taxon>
    </lineage>
</organism>
<dbReference type="GO" id="GO:0006412">
    <property type="term" value="P:translation"/>
    <property type="evidence" value="ECO:0007669"/>
    <property type="project" value="InterPro"/>
</dbReference>
<comment type="similarity">
    <text evidence="2">Belongs to the mitochondrion-specific ribosomal protein mL49 family.</text>
</comment>
<evidence type="ECO:0000256" key="2">
    <source>
        <dbReference type="ARBA" id="ARBA00005677"/>
    </source>
</evidence>
<evidence type="ECO:0000256" key="5">
    <source>
        <dbReference type="ARBA" id="ARBA00023274"/>
    </source>
</evidence>
<sequence>MFAAAAAKQFARASVRGVHSKRQVKRMNVPRLRKAGLLKPQPKPEPPVLPPAPNELANGWTPPPDNVPTTHPFAILRSKNGWLPVYTRYRQHMPYTKVRYVYGDVQAFMSQLEAITYSTPACNAGGSITTVSVKGNHVTNVRRWLTSLGF</sequence>
<proteinExistence type="inferred from homology"/>
<evidence type="ECO:0000256" key="1">
    <source>
        <dbReference type="ARBA" id="ARBA00004173"/>
    </source>
</evidence>
<comment type="caution">
    <text evidence="8">The sequence shown here is derived from an EMBL/GenBank/DDBJ whole genome shotgun (WGS) entry which is preliminary data.</text>
</comment>
<dbReference type="AlphaFoldDB" id="A0AAD7XK18"/>
<evidence type="ECO:0000313" key="8">
    <source>
        <dbReference type="EMBL" id="KAJ8599040.1"/>
    </source>
</evidence>
<dbReference type="GO" id="GO:0003735">
    <property type="term" value="F:structural constituent of ribosome"/>
    <property type="evidence" value="ECO:0007669"/>
    <property type="project" value="InterPro"/>
</dbReference>
<evidence type="ECO:0000256" key="6">
    <source>
        <dbReference type="ARBA" id="ARBA00035191"/>
    </source>
</evidence>
<dbReference type="Gene3D" id="3.30.780.10">
    <property type="entry name" value="SUI1-like domain"/>
    <property type="match status" value="1"/>
</dbReference>
<evidence type="ECO:0000256" key="3">
    <source>
        <dbReference type="ARBA" id="ARBA00022980"/>
    </source>
</evidence>
<reference evidence="8" key="1">
    <citation type="submission" date="2023-01" db="EMBL/GenBank/DDBJ databases">
        <title>Metagenome sequencing of chrysophaentin producing Chrysophaeum taylorii.</title>
        <authorList>
            <person name="Davison J."/>
            <person name="Bewley C."/>
        </authorList>
    </citation>
    <scope>NUCLEOTIDE SEQUENCE</scope>
    <source>
        <strain evidence="8">NIES-1699</strain>
    </source>
</reference>
<protein>
    <recommendedName>
        <fullName evidence="6">Large ribosomal subunit protein mL49</fullName>
    </recommendedName>
</protein>
<name>A0AAD7XK18_9STRA</name>
<dbReference type="PANTHER" id="PTHR13477">
    <property type="entry name" value="MITOCHONDRIAL 39S RIBOSOMAL PROTEIN L49"/>
    <property type="match status" value="1"/>
</dbReference>
<evidence type="ECO:0000313" key="9">
    <source>
        <dbReference type="Proteomes" id="UP001230188"/>
    </source>
</evidence>
<keyword evidence="5" id="KW-0687">Ribonucleoprotein</keyword>
<comment type="subcellular location">
    <subcellularLocation>
        <location evidence="1">Mitochondrion</location>
    </subcellularLocation>
</comment>
<evidence type="ECO:0000256" key="4">
    <source>
        <dbReference type="ARBA" id="ARBA00023128"/>
    </source>
</evidence>
<dbReference type="Pfam" id="PF05046">
    <property type="entry name" value="Img2"/>
    <property type="match status" value="1"/>
</dbReference>
<evidence type="ECO:0000256" key="7">
    <source>
        <dbReference type="SAM" id="MobiDB-lite"/>
    </source>
</evidence>
<dbReference type="PANTHER" id="PTHR13477:SF0">
    <property type="entry name" value="LARGE RIBOSOMAL SUBUNIT PROTEIN ML49"/>
    <property type="match status" value="1"/>
</dbReference>